<keyword evidence="1" id="KW-1133">Transmembrane helix</keyword>
<keyword evidence="1" id="KW-0472">Membrane</keyword>
<reference evidence="2" key="2">
    <citation type="submission" date="2024-06" db="EMBL/GenBank/DDBJ databases">
        <authorList>
            <person name="Plum-Jensen L.E."/>
            <person name="Schramm A."/>
            <person name="Marshall I.P.G."/>
        </authorList>
    </citation>
    <scope>NUCLEOTIDE SEQUENCE</scope>
    <source>
        <strain evidence="2">Rat1</strain>
    </source>
</reference>
<evidence type="ECO:0008006" key="3">
    <source>
        <dbReference type="Google" id="ProtNLM"/>
    </source>
</evidence>
<evidence type="ECO:0000313" key="2">
    <source>
        <dbReference type="EMBL" id="XCN74703.1"/>
    </source>
</evidence>
<sequence length="208" mass="22492">MKFQCGRCGKNYQVDNTHTIDDVLNIPCDGCGNSFALDENLAFSSASGNSKIVCENCAQLVLETVKVCPSCNLVLNKRHEAKRIDNKEYAKIALQDGKLAQKSGGGSKKGILITLMIIILALVGGAFWFLSTQQGSLKGTLLEPLAEKMPNLSGREETQVVLMLDGTTYYGKKLEHDGPVLRITSKNGGVVEVAEKDVLEITTAVIED</sequence>
<organism evidence="2">
    <name type="scientific">Candidatus Electrothrix aestuarii</name>
    <dbReference type="NCBI Taxonomy" id="3062594"/>
    <lineage>
        <taxon>Bacteria</taxon>
        <taxon>Pseudomonadati</taxon>
        <taxon>Thermodesulfobacteriota</taxon>
        <taxon>Desulfobulbia</taxon>
        <taxon>Desulfobulbales</taxon>
        <taxon>Desulfobulbaceae</taxon>
        <taxon>Candidatus Electrothrix</taxon>
    </lineage>
</organism>
<reference evidence="2" key="1">
    <citation type="journal article" date="2024" name="Syst. Appl. Microbiol.">
        <title>First single-strain enrichments of Electrothrix cable bacteria, description of E. aestuarii sp. nov. and E. rattekaaiensis sp. nov., and proposal of a cable bacteria taxonomy following the rules of the SeqCode.</title>
        <authorList>
            <person name="Plum-Jensen L.E."/>
            <person name="Schramm A."/>
            <person name="Marshall I.P.G."/>
        </authorList>
    </citation>
    <scope>NUCLEOTIDE SEQUENCE</scope>
    <source>
        <strain evidence="2">Rat1</strain>
    </source>
</reference>
<dbReference type="AlphaFoldDB" id="A0AAU8M0Y3"/>
<name>A0AAU8M0Y3_9BACT</name>
<dbReference type="KEGG" id="eaj:Q3M24_08170"/>
<protein>
    <recommendedName>
        <fullName evidence="3">MJ0042 family finger-like domain-containing protein</fullName>
    </recommendedName>
</protein>
<dbReference type="EMBL" id="CP159373">
    <property type="protein sequence ID" value="XCN74703.1"/>
    <property type="molecule type" value="Genomic_DNA"/>
</dbReference>
<feature type="transmembrane region" description="Helical" evidence="1">
    <location>
        <begin position="111"/>
        <end position="130"/>
    </location>
</feature>
<proteinExistence type="predicted"/>
<accession>A0AAU8M0Y3</accession>
<evidence type="ECO:0000256" key="1">
    <source>
        <dbReference type="SAM" id="Phobius"/>
    </source>
</evidence>
<gene>
    <name evidence="2" type="ORF">Q3M24_08170</name>
</gene>
<keyword evidence="1" id="KW-0812">Transmembrane</keyword>